<dbReference type="Pfam" id="PF08501">
    <property type="entry name" value="Shikimate_dh_N"/>
    <property type="match status" value="1"/>
</dbReference>
<evidence type="ECO:0000256" key="2">
    <source>
        <dbReference type="ARBA" id="ARBA00023141"/>
    </source>
</evidence>
<dbReference type="InterPro" id="IPR013708">
    <property type="entry name" value="Shikimate_DH-bd_N"/>
</dbReference>
<protein>
    <submittedName>
        <fullName evidence="5">Shikimate dehydrogenase</fullName>
    </submittedName>
</protein>
<evidence type="ECO:0000256" key="3">
    <source>
        <dbReference type="SAM" id="MobiDB-lite"/>
    </source>
</evidence>
<feature type="region of interest" description="Disordered" evidence="3">
    <location>
        <begin position="143"/>
        <end position="163"/>
    </location>
</feature>
<dbReference type="Proteomes" id="UP000812844">
    <property type="component" value="Unassembled WGS sequence"/>
</dbReference>
<proteinExistence type="predicted"/>
<dbReference type="PANTHER" id="PTHR21089">
    <property type="entry name" value="SHIKIMATE DEHYDROGENASE"/>
    <property type="match status" value="1"/>
</dbReference>
<comment type="pathway">
    <text evidence="1">Metabolic intermediate biosynthesis; chorismate biosynthesis; chorismate from D-erythrose 4-phosphate and phosphoenolpyruvate: step 4/7.</text>
</comment>
<gene>
    <name evidence="5" type="ORF">KIH73_04855</name>
</gene>
<keyword evidence="2" id="KW-0057">Aromatic amino acid biosynthesis</keyword>
<evidence type="ECO:0000313" key="5">
    <source>
        <dbReference type="EMBL" id="MBW3082709.1"/>
    </source>
</evidence>
<evidence type="ECO:0000259" key="4">
    <source>
        <dbReference type="Pfam" id="PF08501"/>
    </source>
</evidence>
<dbReference type="PANTHER" id="PTHR21089:SF1">
    <property type="entry name" value="BIFUNCTIONAL 3-DEHYDROQUINATE DEHYDRATASE_SHIKIMATE DEHYDROGENASE, CHLOROPLASTIC"/>
    <property type="match status" value="1"/>
</dbReference>
<dbReference type="EMBL" id="JAHBBD010000008">
    <property type="protein sequence ID" value="MBW3082709.1"/>
    <property type="molecule type" value="Genomic_DNA"/>
</dbReference>
<keyword evidence="6" id="KW-1185">Reference proteome</keyword>
<feature type="compositionally biased region" description="Low complexity" evidence="3">
    <location>
        <begin position="143"/>
        <end position="162"/>
    </location>
</feature>
<comment type="caution">
    <text evidence="5">The sequence shown here is derived from an EMBL/GenBank/DDBJ whole genome shotgun (WGS) entry which is preliminary data.</text>
</comment>
<reference evidence="5 6" key="1">
    <citation type="submission" date="2021-05" db="EMBL/GenBank/DDBJ databases">
        <title>Phylogenetic classification of ten novel species belonging to the genus Bifidobacterium comprising B. colchicus sp. nov., B. abeli sp. nov., B. bicoloris sp. nov., B. guerezis sp. nov., B. rosaliae sp. nov., B. santillanensis sp. nov., B. argentati sp. nov., B. amazzoni sp. nov., B. pluviali sp. nov., and B. pinnaculum sp. nov.</title>
        <authorList>
            <person name="Lugli G.A."/>
            <person name="Ruiz Garcia L."/>
            <person name="Margolles A."/>
            <person name="Ventura M."/>
        </authorList>
    </citation>
    <scope>NUCLEOTIDE SEQUENCE [LARGE SCALE GENOMIC DNA]</scope>
    <source>
        <strain evidence="5 6">6T3</strain>
    </source>
</reference>
<sequence>MTVVNHRCAVLGRPIAHSLSPVLHNAAYRALGLEDWSYGRHEVGEGDLHGFLAGLDPSWSGLSLTMPLKRTIQSYGTPDDSWARRLSVANTVVFDWDAVCPADAGLPAMRLYNTDVPGIVLAFEHAIGADANLDAIAGGTARAADPEGAAPRGARGADAADAAPDRDGGVAVVLGNGNTAMSAVAACTMMTAPRVGRIVVAARHPERNADAFHALAEAAGRSLRIVALDRAPAELAHADVAVSTMPAHAADPIAAAIAGGETPAPRGTLLDVVYDPRPTALMSAWAERGARAVGGQEMLLYQAVLQVWRMTGGDAAVLGIVEKPMRQALEEAL</sequence>
<dbReference type="RefSeq" id="WP_219081134.1">
    <property type="nucleotide sequence ID" value="NZ_JAHBBD010000008.1"/>
</dbReference>
<feature type="domain" description="Shikimate dehydrogenase substrate binding N-terminal" evidence="4">
    <location>
        <begin position="10"/>
        <end position="92"/>
    </location>
</feature>
<evidence type="ECO:0000313" key="6">
    <source>
        <dbReference type="Proteomes" id="UP000812844"/>
    </source>
</evidence>
<accession>A0ABS6W9E9</accession>
<keyword evidence="2" id="KW-0028">Amino-acid biosynthesis</keyword>
<evidence type="ECO:0000256" key="1">
    <source>
        <dbReference type="ARBA" id="ARBA00004871"/>
    </source>
</evidence>
<dbReference type="InterPro" id="IPR022893">
    <property type="entry name" value="Shikimate_DH_fam"/>
</dbReference>
<name>A0ABS6W9E9_9BIFI</name>
<organism evidence="5 6">
    <name type="scientific">Bifidobacterium phasiani</name>
    <dbReference type="NCBI Taxonomy" id="2834431"/>
    <lineage>
        <taxon>Bacteria</taxon>
        <taxon>Bacillati</taxon>
        <taxon>Actinomycetota</taxon>
        <taxon>Actinomycetes</taxon>
        <taxon>Bifidobacteriales</taxon>
        <taxon>Bifidobacteriaceae</taxon>
        <taxon>Bifidobacterium</taxon>
    </lineage>
</organism>